<dbReference type="Proteomes" id="UP001652680">
    <property type="component" value="Unassembled WGS sequence"/>
</dbReference>
<organism evidence="5 6">
    <name type="scientific">Drosophila rhopaloa</name>
    <name type="common">Fruit fly</name>
    <dbReference type="NCBI Taxonomy" id="1041015"/>
    <lineage>
        <taxon>Eukaryota</taxon>
        <taxon>Metazoa</taxon>
        <taxon>Ecdysozoa</taxon>
        <taxon>Arthropoda</taxon>
        <taxon>Hexapoda</taxon>
        <taxon>Insecta</taxon>
        <taxon>Pterygota</taxon>
        <taxon>Neoptera</taxon>
        <taxon>Endopterygota</taxon>
        <taxon>Diptera</taxon>
        <taxon>Brachycera</taxon>
        <taxon>Muscomorpha</taxon>
        <taxon>Ephydroidea</taxon>
        <taxon>Drosophilidae</taxon>
        <taxon>Drosophila</taxon>
        <taxon>Sophophora</taxon>
    </lineage>
</organism>
<proteinExistence type="predicted"/>
<evidence type="ECO:0000256" key="2">
    <source>
        <dbReference type="ARBA" id="ARBA00022737"/>
    </source>
</evidence>
<dbReference type="RefSeq" id="XP_044315370.1">
    <property type="nucleotide sequence ID" value="XM_044459435.1"/>
</dbReference>
<dbReference type="PANTHER" id="PTHR24412">
    <property type="entry name" value="KELCH PROTEIN"/>
    <property type="match status" value="1"/>
</dbReference>
<dbReference type="InterPro" id="IPR011705">
    <property type="entry name" value="BACK"/>
</dbReference>
<dbReference type="SUPFAM" id="SSF54695">
    <property type="entry name" value="POZ domain"/>
    <property type="match status" value="1"/>
</dbReference>
<reference evidence="6" key="1">
    <citation type="journal article" date="2021" name="Elife">
        <title>Highly contiguous assemblies of 101 drosophilid genomes.</title>
        <authorList>
            <person name="Kim B.Y."/>
            <person name="Wang J.R."/>
            <person name="Miller D.E."/>
            <person name="Barmina O."/>
            <person name="Delaney E."/>
            <person name="Thompson A."/>
            <person name="Comeault A.A."/>
            <person name="Peede D."/>
            <person name="D'Agostino E.R."/>
            <person name="Pelaez J."/>
            <person name="Aguilar J.M."/>
            <person name="Haji D."/>
            <person name="Matsunaga T."/>
            <person name="Armstrong E.E."/>
            <person name="Zych M."/>
            <person name="Ogawa Y."/>
            <person name="Stamenkovic-Radak M."/>
            <person name="Jelic M."/>
            <person name="Veselinovic M.S."/>
            <person name="Tanaskovic M."/>
            <person name="Eric P."/>
            <person name="Gao J.J."/>
            <person name="Katoh T.K."/>
            <person name="Toda M.J."/>
            <person name="Watabe H."/>
            <person name="Watada M."/>
            <person name="Davis J.S."/>
            <person name="Moyle L.C."/>
            <person name="Manoli G."/>
            <person name="Bertolini E."/>
            <person name="Kostal V."/>
            <person name="Hawley R.S."/>
            <person name="Takahashi A."/>
            <person name="Jones C.D."/>
            <person name="Price D.K."/>
            <person name="Whiteman N."/>
            <person name="Kopp A."/>
            <person name="Matute D.R."/>
            <person name="Petrov D.A."/>
        </authorList>
    </citation>
    <scope>NUCLEOTIDE SEQUENCE [LARGE SCALE GENOMIC DNA]</scope>
</reference>
<dbReference type="Pfam" id="PF07707">
    <property type="entry name" value="BACK"/>
    <property type="match status" value="1"/>
</dbReference>
<name>A0ABM5J975_DRORH</name>
<evidence type="ECO:0000256" key="1">
    <source>
        <dbReference type="ARBA" id="ARBA00022441"/>
    </source>
</evidence>
<dbReference type="SMART" id="SM00225">
    <property type="entry name" value="BTB"/>
    <property type="match status" value="1"/>
</dbReference>
<keyword evidence="1" id="KW-0880">Kelch repeat</keyword>
<keyword evidence="6" id="KW-1185">Reference proteome</keyword>
<dbReference type="InterPro" id="IPR011333">
    <property type="entry name" value="SKP1/BTB/POZ_sf"/>
</dbReference>
<reference evidence="5" key="2">
    <citation type="submission" date="2025-05" db="UniProtKB">
        <authorList>
            <consortium name="EnsemblMetazoa"/>
        </authorList>
    </citation>
    <scope>IDENTIFICATION</scope>
</reference>
<dbReference type="GeneID" id="108040126"/>
<accession>A0ABM5J975</accession>
<dbReference type="InterPro" id="IPR000210">
    <property type="entry name" value="BTB/POZ_dom"/>
</dbReference>
<dbReference type="Gene3D" id="3.30.710.10">
    <property type="entry name" value="Potassium Channel Kv1.1, Chain A"/>
    <property type="match status" value="1"/>
</dbReference>
<dbReference type="SMART" id="SM00875">
    <property type="entry name" value="BACK"/>
    <property type="match status" value="1"/>
</dbReference>
<dbReference type="Gene3D" id="2.120.10.80">
    <property type="entry name" value="Kelch-type beta propeller"/>
    <property type="match status" value="1"/>
</dbReference>
<dbReference type="PROSITE" id="PS50097">
    <property type="entry name" value="BTB"/>
    <property type="match status" value="1"/>
</dbReference>
<dbReference type="Pfam" id="PF00651">
    <property type="entry name" value="BTB"/>
    <property type="match status" value="1"/>
</dbReference>
<sequence length="1495" mass="161991">MIALSALLTKYTIGIMSNLSNGSNNNQQQQQQQQAQQQQQQQQGNEGGGGAADFVAPPPGLGAAVGVAAMQQRQRLLQQQHQQQQHQNPAAEGSGLERGSCLLRYASQNSLDESSQKHVQRPNGKERGTVGQYSNDQHTARSFDAMNEMRKQKQLCDVILVADDVEIHAHRMVLASCSPYFYAMFNSFEESRQARITLQSVDARALELLIDYVYTATVEVNEDNVQVLLTAANLLQLTDVRDACCDFLQTQLDASNCLGIREFADLHACVELLNYAETYIEQHFNEVIQFDEFLNLSHEQVISLIGNDRISVPNEERVYECVIAWLRYDVPMREQFTSVLMEHVRLPFLSKEYITQRVDKELLLEGNIVCKNLIIEALTYHLLPTETKSARTVPRKPVGMPKILLVIGGQAPKAIRSVEWYDLREEKWYQAAEMPNRRCRSGLSVLGDKVYAVGGFNGSLRVRTVDVYDPATDQWANCSNMEARRSTLGVAVLNGCIFAVGGFDGTTGLSSAEMYDPKTDIWRFIASMSTRRSSVGVGVVHGLLYAVGGYDGFTRQCLSSVERYNPDTDIWVAVSEMSSRRSGAGVGVLNNILYAVGGHDGPMVRRSVEAYDCETNSWRSVADMSYCRRNAGVVAHDGLLYVVGGDDGTSNLASVEVYCPDSDSWRILPALMTIGRSYAGVCMIDKPMCMEEQGALARQAASLAIALLDDENSQAEGTMEGAIGGAIYGNLAPVGAAAAIAAPPAPAQAPQPNHPHYENIYAPIGQPSNNNNNSNNCGSNSIQVAAVANANVNANAPANAEEIQQQQPPAPSEVNANNNPQPPIAPAPLLPPQQQQQPQQAQPQQQQPQRTLPMNNYRNDLYDRSAAGGILGSSSSAAAYDVPRAVRSGLGYRRNFRIDMQNGNRCGSGLRCTPLYTNSRSNCQRQRSFDDTESTDGYNLPYAGAGTMRYENIYEQIRDEPLYRTSAANRVPLYTRLDVLGHGIGRIERHLSSSCGNIDHYNLGGHYAVLGHSHFGTVGHIRLNANGTGGSATGGAGSSTCNVPNCQAYMGGASSAVPVEYANVKVPVKNSASSFFSCLHGENSQSMTNIYKTSGAAAAAMAAHNSPLTPNVSMERATRSSSAGAAGVAAAVEEHSPGDNIPSSSNSLANRTTGAIPKVKTTSKAAKESGGSSTAASPVLDKTTSTGSGKSVTLAKKTSTTAARSSSSGDANANGTLNRISKSSLQWLLVNKWLPLWIGQGPDCKVIDFNFMFSRDCVSCDTASVASQMSNPYGTPRLSGLPQDMVRFRSSCAGACAAAGASSTLRRDINASARPLHSTLSRLRNGAEKRNPSRVAANYQYEDPSYENVHVQWQNGFEFGRSRDYDPNPTYHQQRPMLQRARSESPTFSNQQRRVQRQAAQAQQQSQQVKPPGSPDPYKNYKLNVENNTFRPKPSPAEELEGAVGGAVAELAPPELDSESVDPLNLSDNETETTSSQNNLPGTTNNSSNVNEHND</sequence>
<evidence type="ECO:0000313" key="5">
    <source>
        <dbReference type="EnsemblMetazoa" id="XP_044315370.1"/>
    </source>
</evidence>
<evidence type="ECO:0000259" key="4">
    <source>
        <dbReference type="PROSITE" id="PS50097"/>
    </source>
</evidence>
<keyword evidence="3" id="KW-0009">Actin-binding</keyword>
<dbReference type="Pfam" id="PF01344">
    <property type="entry name" value="Kelch_1"/>
    <property type="match status" value="6"/>
</dbReference>
<protein>
    <recommendedName>
        <fullName evidence="4">BTB domain-containing protein</fullName>
    </recommendedName>
</protein>
<dbReference type="PANTHER" id="PTHR24412:SF466">
    <property type="entry name" value="RING CANAL KELCH PROTEIN"/>
    <property type="match status" value="1"/>
</dbReference>
<evidence type="ECO:0000256" key="3">
    <source>
        <dbReference type="ARBA" id="ARBA00023203"/>
    </source>
</evidence>
<dbReference type="SMART" id="SM00612">
    <property type="entry name" value="Kelch"/>
    <property type="match status" value="6"/>
</dbReference>
<dbReference type="SUPFAM" id="SSF117281">
    <property type="entry name" value="Kelch motif"/>
    <property type="match status" value="1"/>
</dbReference>
<dbReference type="InterPro" id="IPR015915">
    <property type="entry name" value="Kelch-typ_b-propeller"/>
</dbReference>
<dbReference type="CDD" id="cd18235">
    <property type="entry name" value="BTB_POZ_KLHL2-like"/>
    <property type="match status" value="1"/>
</dbReference>
<dbReference type="InterPro" id="IPR006652">
    <property type="entry name" value="Kelch_1"/>
</dbReference>
<dbReference type="EnsemblMetazoa" id="XM_044459435.1">
    <property type="protein sequence ID" value="XP_044315370.1"/>
    <property type="gene ID" value="LOC108040126"/>
</dbReference>
<keyword evidence="2" id="KW-0677">Repeat</keyword>
<evidence type="ECO:0000313" key="6">
    <source>
        <dbReference type="Proteomes" id="UP001652680"/>
    </source>
</evidence>
<dbReference type="Gene3D" id="1.25.40.420">
    <property type="match status" value="1"/>
</dbReference>